<name>A0A2H0WRH6_9BACT</name>
<accession>A0A2H0WRH6</accession>
<reference evidence="3" key="1">
    <citation type="submission" date="2017-09" db="EMBL/GenBank/DDBJ databases">
        <title>Depth-based differentiation of microbial function through sediment-hosted aquifers and enrichment of novel symbionts in the deep terrestrial subsurface.</title>
        <authorList>
            <person name="Probst A.J."/>
            <person name="Ladd B."/>
            <person name="Jarett J.K."/>
            <person name="Geller-Mcgrath D.E."/>
            <person name="Sieber C.M.K."/>
            <person name="Emerson J.B."/>
            <person name="Anantharaman K."/>
            <person name="Thomas B.C."/>
            <person name="Malmstrom R."/>
            <person name="Stieglmeier M."/>
            <person name="Klingl A."/>
            <person name="Woyke T."/>
            <person name="Ryan C.M."/>
            <person name="Banfield J.F."/>
        </authorList>
    </citation>
    <scope>NUCLEOTIDE SEQUENCE [LARGE SCALE GENOMIC DNA]</scope>
</reference>
<dbReference type="Gene3D" id="3.40.1180.10">
    <property type="entry name" value="Decaprenyl diphosphate synthase-like"/>
    <property type="match status" value="1"/>
</dbReference>
<evidence type="ECO:0000256" key="1">
    <source>
        <dbReference type="ARBA" id="ARBA00022679"/>
    </source>
</evidence>
<dbReference type="Proteomes" id="UP000231282">
    <property type="component" value="Unassembled WGS sequence"/>
</dbReference>
<dbReference type="CDD" id="cd00475">
    <property type="entry name" value="Cis_IPPS"/>
    <property type="match status" value="1"/>
</dbReference>
<dbReference type="Pfam" id="PF01255">
    <property type="entry name" value="Prenyltransf"/>
    <property type="match status" value="1"/>
</dbReference>
<dbReference type="InterPro" id="IPR036424">
    <property type="entry name" value="UPP_synth-like_sf"/>
</dbReference>
<organism evidence="2 3">
    <name type="scientific">Candidatus Shapirobacteria bacterium CG09_land_8_20_14_0_10_38_17</name>
    <dbReference type="NCBI Taxonomy" id="1974884"/>
    <lineage>
        <taxon>Bacteria</taxon>
        <taxon>Candidatus Shapironibacteriota</taxon>
    </lineage>
</organism>
<gene>
    <name evidence="2" type="primary">uppS</name>
    <name evidence="2" type="ORF">COT63_00815</name>
</gene>
<dbReference type="PANTHER" id="PTHR10291">
    <property type="entry name" value="DEHYDRODOLICHYL DIPHOSPHATE SYNTHASE FAMILY MEMBER"/>
    <property type="match status" value="1"/>
</dbReference>
<proteinExistence type="predicted"/>
<evidence type="ECO:0000313" key="3">
    <source>
        <dbReference type="Proteomes" id="UP000231282"/>
    </source>
</evidence>
<evidence type="ECO:0000313" key="2">
    <source>
        <dbReference type="EMBL" id="PIS15274.1"/>
    </source>
</evidence>
<dbReference type="NCBIfam" id="TIGR00055">
    <property type="entry name" value="uppS"/>
    <property type="match status" value="1"/>
</dbReference>
<dbReference type="GO" id="GO:0016094">
    <property type="term" value="P:polyprenol biosynthetic process"/>
    <property type="evidence" value="ECO:0007669"/>
    <property type="project" value="TreeGrafter"/>
</dbReference>
<comment type="caution">
    <text evidence="2">The sequence shown here is derived from an EMBL/GenBank/DDBJ whole genome shotgun (WGS) entry which is preliminary data.</text>
</comment>
<dbReference type="InterPro" id="IPR001441">
    <property type="entry name" value="UPP_synth-like"/>
</dbReference>
<dbReference type="PANTHER" id="PTHR10291:SF0">
    <property type="entry name" value="DEHYDRODOLICHYL DIPHOSPHATE SYNTHASE 2"/>
    <property type="match status" value="1"/>
</dbReference>
<dbReference type="GO" id="GO:0045547">
    <property type="term" value="F:ditrans,polycis-polyprenyl diphosphate synthase [(2E,6E)-farnesyl diphosphate specific] activity"/>
    <property type="evidence" value="ECO:0007669"/>
    <property type="project" value="TreeGrafter"/>
</dbReference>
<protein>
    <submittedName>
        <fullName evidence="2">Di-trans,poly-cis-decaprenylcistransferase</fullName>
    </submittedName>
</protein>
<dbReference type="AlphaFoldDB" id="A0A2H0WRH6"/>
<dbReference type="EMBL" id="PEZH01000014">
    <property type="protein sequence ID" value="PIS15274.1"/>
    <property type="molecule type" value="Genomic_DNA"/>
</dbReference>
<dbReference type="SUPFAM" id="SSF64005">
    <property type="entry name" value="Undecaprenyl diphosphate synthase"/>
    <property type="match status" value="1"/>
</dbReference>
<sequence>MVGEKKLNQWLEEIKKRWEKAPDFKVPQEKIKHLAIICDGNRRAAKQQGLNSYFGHRAGVETIQGAARTCRNWGIKTLTFWVWSTENWEREKKQVKYVMDLAARFFADSQLRREIVEDKVKFTQIGRRDRLPAKIKEALVSLEEETKNFSDYRLNLAMDYGGLDEIWRAIAKIIMVTHKSKDILEKVTKNPQLIFNYLDTAGQSLPDLVIRTGVSRGELPHTSGFLPLQSAYACWSFLPIHFPNLSPQDLLLEIQNFLGYRRRFGR</sequence>
<keyword evidence="1 2" id="KW-0808">Transferase</keyword>